<gene>
    <name evidence="2" type="ORF">AB5J51_11165</name>
</gene>
<evidence type="ECO:0000256" key="1">
    <source>
        <dbReference type="SAM" id="Phobius"/>
    </source>
</evidence>
<organism evidence="2">
    <name type="scientific">Streptomyces sp. R33</name>
    <dbReference type="NCBI Taxonomy" id="3238629"/>
    <lineage>
        <taxon>Bacteria</taxon>
        <taxon>Bacillati</taxon>
        <taxon>Actinomycetota</taxon>
        <taxon>Actinomycetes</taxon>
        <taxon>Kitasatosporales</taxon>
        <taxon>Streptomycetaceae</taxon>
        <taxon>Streptomyces</taxon>
    </lineage>
</organism>
<dbReference type="EMBL" id="CP165727">
    <property type="protein sequence ID" value="XDV63452.1"/>
    <property type="molecule type" value="Genomic_DNA"/>
</dbReference>
<proteinExistence type="predicted"/>
<keyword evidence="1" id="KW-1133">Transmembrane helix</keyword>
<feature type="transmembrane region" description="Helical" evidence="1">
    <location>
        <begin position="25"/>
        <end position="44"/>
    </location>
</feature>
<dbReference type="RefSeq" id="WP_053788354.1">
    <property type="nucleotide sequence ID" value="NZ_CP165727.1"/>
</dbReference>
<sequence>MSIPSGPSAGRIGPKGASRTDSAGAVYGSLLATSVVATASTVGAHPRLQLVILLIVTGLVFWATHVYAELAGERLVGEPWSMREIRRVAVHEWPIVEAAALPAAAVAVSGLLDLDYVATAWLAMGVAVAQQVVWACLGAARAGATRGQLATEGVVNLVLGLILVATKATLK</sequence>
<evidence type="ECO:0000313" key="2">
    <source>
        <dbReference type="EMBL" id="XDV63452.1"/>
    </source>
</evidence>
<accession>A0AB39Y0C6</accession>
<feature type="transmembrane region" description="Helical" evidence="1">
    <location>
        <begin position="50"/>
        <end position="72"/>
    </location>
</feature>
<feature type="transmembrane region" description="Helical" evidence="1">
    <location>
        <begin position="118"/>
        <end position="137"/>
    </location>
</feature>
<keyword evidence="1" id="KW-0472">Membrane</keyword>
<name>A0AB39Y0C6_9ACTN</name>
<keyword evidence="1" id="KW-0812">Transmembrane</keyword>
<evidence type="ECO:0008006" key="3">
    <source>
        <dbReference type="Google" id="ProtNLM"/>
    </source>
</evidence>
<protein>
    <recommendedName>
        <fullName evidence="3">Integral membrane protein</fullName>
    </recommendedName>
</protein>
<reference evidence="2" key="1">
    <citation type="submission" date="2024-08" db="EMBL/GenBank/DDBJ databases">
        <authorList>
            <person name="Yu S.T."/>
        </authorList>
    </citation>
    <scope>NUCLEOTIDE SEQUENCE</scope>
    <source>
        <strain evidence="2">R33</strain>
    </source>
</reference>
<feature type="transmembrane region" description="Helical" evidence="1">
    <location>
        <begin position="149"/>
        <end position="170"/>
    </location>
</feature>
<dbReference type="AlphaFoldDB" id="A0AB39Y0C6"/>